<organism evidence="2 3">
    <name type="scientific">Spongiibacter pelagi</name>
    <dbReference type="NCBI Taxonomy" id="2760804"/>
    <lineage>
        <taxon>Bacteria</taxon>
        <taxon>Pseudomonadati</taxon>
        <taxon>Pseudomonadota</taxon>
        <taxon>Gammaproteobacteria</taxon>
        <taxon>Cellvibrionales</taxon>
        <taxon>Spongiibacteraceae</taxon>
        <taxon>Spongiibacter</taxon>
    </lineage>
</organism>
<proteinExistence type="predicted"/>
<evidence type="ECO:0000313" key="3">
    <source>
        <dbReference type="Proteomes" id="UP000610558"/>
    </source>
</evidence>
<sequence>MIYTLQSEQAFSSGGNRLCYVLPGQPERCVKVLKRERAPEIRRAEKSFPKNLRALSTFDENWQEWKEFQLMQKRFPDAIFAHISRVYGFVETDLGSGLCSELIRNHDGSVAMSLQLYLWENGYTESCRAAVKTLADHWLKYGIPSRDLLVHNIVAQCLNPAVPNEVSRLVVIDGLGGTGLAAIPFLPLCAKRYFASRKVENLHQRIDYFLQHIKSGEYLGFNGLPMKDGVTQVPEKRSAGPDQKQTPQV</sequence>
<name>A0A927C3X3_9GAMM</name>
<evidence type="ECO:0000256" key="1">
    <source>
        <dbReference type="SAM" id="MobiDB-lite"/>
    </source>
</evidence>
<protein>
    <recommendedName>
        <fullName evidence="4">PhoP regulatory network protein YrbL</fullName>
    </recommendedName>
</protein>
<dbReference type="RefSeq" id="WP_190765166.1">
    <property type="nucleotide sequence ID" value="NZ_JACXLD010000005.1"/>
</dbReference>
<gene>
    <name evidence="2" type="ORF">IB286_10210</name>
</gene>
<dbReference type="AlphaFoldDB" id="A0A927C3X3"/>
<keyword evidence="3" id="KW-1185">Reference proteome</keyword>
<dbReference type="EMBL" id="JACXLD010000005">
    <property type="protein sequence ID" value="MBD2859377.1"/>
    <property type="molecule type" value="Genomic_DNA"/>
</dbReference>
<dbReference type="Proteomes" id="UP000610558">
    <property type="component" value="Unassembled WGS sequence"/>
</dbReference>
<comment type="caution">
    <text evidence="2">The sequence shown here is derived from an EMBL/GenBank/DDBJ whole genome shotgun (WGS) entry which is preliminary data.</text>
</comment>
<reference evidence="2" key="1">
    <citation type="submission" date="2020-09" db="EMBL/GenBank/DDBJ databases">
        <authorList>
            <person name="Yoon J.-W."/>
        </authorList>
    </citation>
    <scope>NUCLEOTIDE SEQUENCE</scope>
    <source>
        <strain evidence="2">KMU-158</strain>
    </source>
</reference>
<dbReference type="Pfam" id="PF10707">
    <property type="entry name" value="YrbL-PhoP_reg"/>
    <property type="match status" value="1"/>
</dbReference>
<accession>A0A927C3X3</accession>
<evidence type="ECO:0000313" key="2">
    <source>
        <dbReference type="EMBL" id="MBD2859377.1"/>
    </source>
</evidence>
<dbReference type="InterPro" id="IPR019647">
    <property type="entry name" value="PhoP_reg_network_YrbL"/>
</dbReference>
<evidence type="ECO:0008006" key="4">
    <source>
        <dbReference type="Google" id="ProtNLM"/>
    </source>
</evidence>
<feature type="region of interest" description="Disordered" evidence="1">
    <location>
        <begin position="230"/>
        <end position="249"/>
    </location>
</feature>